<dbReference type="Proteomes" id="UP000271098">
    <property type="component" value="Unassembled WGS sequence"/>
</dbReference>
<dbReference type="AlphaFoldDB" id="A0A183D9A9"/>
<sequence length="133" mass="14489">MCRRMSPGSWCDVDLGIICNGGSSCYENTCVCPYKHVISALQCVPAPSGQPEYSRKVDTTNPELISNWQQLEDCPVSSNLCRLPDCFCSRSGLEIPGGLLASDVPQMILLTFDGPVTDQAFAAYKSLLSGKYR</sequence>
<evidence type="ECO:0000313" key="1">
    <source>
        <dbReference type="EMBL" id="VDK50100.1"/>
    </source>
</evidence>
<accession>A0A183D9A9</accession>
<protein>
    <submittedName>
        <fullName evidence="3">EB domain-containing protein</fullName>
    </submittedName>
</protein>
<keyword evidence="2" id="KW-1185">Reference proteome</keyword>
<dbReference type="OrthoDB" id="504708at2759"/>
<reference evidence="3" key="1">
    <citation type="submission" date="2016-06" db="UniProtKB">
        <authorList>
            <consortium name="WormBaseParasite"/>
        </authorList>
    </citation>
    <scope>IDENTIFICATION</scope>
</reference>
<reference evidence="1 2" key="2">
    <citation type="submission" date="2018-11" db="EMBL/GenBank/DDBJ databases">
        <authorList>
            <consortium name="Pathogen Informatics"/>
        </authorList>
    </citation>
    <scope>NUCLEOTIDE SEQUENCE [LARGE SCALE GENOMIC DNA]</scope>
</reference>
<evidence type="ECO:0000313" key="2">
    <source>
        <dbReference type="Proteomes" id="UP000271098"/>
    </source>
</evidence>
<dbReference type="WBParaSite" id="GPUH_0000530701-mRNA-1">
    <property type="protein sequence ID" value="GPUH_0000530701-mRNA-1"/>
    <property type="gene ID" value="GPUH_0000530701"/>
</dbReference>
<organism evidence="3">
    <name type="scientific">Gongylonema pulchrum</name>
    <dbReference type="NCBI Taxonomy" id="637853"/>
    <lineage>
        <taxon>Eukaryota</taxon>
        <taxon>Metazoa</taxon>
        <taxon>Ecdysozoa</taxon>
        <taxon>Nematoda</taxon>
        <taxon>Chromadorea</taxon>
        <taxon>Rhabditida</taxon>
        <taxon>Spirurina</taxon>
        <taxon>Spiruromorpha</taxon>
        <taxon>Spiruroidea</taxon>
        <taxon>Gongylonematidae</taxon>
        <taxon>Gongylonema</taxon>
    </lineage>
</organism>
<dbReference type="EMBL" id="UYRT01011018">
    <property type="protein sequence ID" value="VDK50100.1"/>
    <property type="molecule type" value="Genomic_DNA"/>
</dbReference>
<dbReference type="InterPro" id="IPR052740">
    <property type="entry name" value="CE4"/>
</dbReference>
<name>A0A183D9A9_9BILA</name>
<dbReference type="PANTHER" id="PTHR45985:SF3">
    <property type="entry name" value="CHITIN DEACETYLASE-LIKE 4"/>
    <property type="match status" value="1"/>
</dbReference>
<dbReference type="PANTHER" id="PTHR45985">
    <property type="match status" value="1"/>
</dbReference>
<gene>
    <name evidence="1" type="ORF">GPUH_LOCUS5300</name>
</gene>
<evidence type="ECO:0000313" key="3">
    <source>
        <dbReference type="WBParaSite" id="GPUH_0000530701-mRNA-1"/>
    </source>
</evidence>
<dbReference type="PROSITE" id="PS51257">
    <property type="entry name" value="PROKAR_LIPOPROTEIN"/>
    <property type="match status" value="1"/>
</dbReference>
<proteinExistence type="predicted"/>